<dbReference type="SUPFAM" id="SSF56104">
    <property type="entry name" value="SAICAR synthase-like"/>
    <property type="match status" value="1"/>
</dbReference>
<dbReference type="RefSeq" id="XP_006813044.1">
    <property type="nucleotide sequence ID" value="XM_006812981.1"/>
</dbReference>
<evidence type="ECO:0000313" key="1">
    <source>
        <dbReference type="Proteomes" id="UP000694865"/>
    </source>
</evidence>
<dbReference type="PANTHER" id="PTHR23086">
    <property type="entry name" value="PHOSPHATIDYLINOSITOL-4-PHOSPHATE 5-KINASE"/>
    <property type="match status" value="1"/>
</dbReference>
<organism evidence="1 2">
    <name type="scientific">Saccoglossus kowalevskii</name>
    <name type="common">Acorn worm</name>
    <dbReference type="NCBI Taxonomy" id="10224"/>
    <lineage>
        <taxon>Eukaryota</taxon>
        <taxon>Metazoa</taxon>
        <taxon>Hemichordata</taxon>
        <taxon>Enteropneusta</taxon>
        <taxon>Harrimaniidae</taxon>
        <taxon>Saccoglossus</taxon>
    </lineage>
</organism>
<dbReference type="InterPro" id="IPR027484">
    <property type="entry name" value="PInositol-4-P-5-kinase_N"/>
</dbReference>
<accession>A0ABM0LZ53</accession>
<protein>
    <submittedName>
        <fullName evidence="2">Phosphatidylinositol 4-phosphate 5-kinase-like protein 1-like</fullName>
    </submittedName>
</protein>
<sequence>DDEVQKTESERPRRKELKGRFSKAMAQFRRKWSRRGIVEITKNHPRYLFTNCIRMGLKKSYESVTSGQGITQVDLTDEDFEYFDKFDQVDENKKKVEFHNYAPKVFHKLRNILNLNEDDYKDSLVTTKNVPYLEFLSNSKSGMSFFLW</sequence>
<name>A0ABM0LZ53_SACKO</name>
<dbReference type="PANTHER" id="PTHR23086:SF46">
    <property type="entry name" value="PHOSPHATIDYLINOSITOL 4-PHOSPHATE 5-KINASE-LIKE PROTEIN 1"/>
    <property type="match status" value="1"/>
</dbReference>
<proteinExistence type="predicted"/>
<reference evidence="2" key="1">
    <citation type="submission" date="2025-08" db="UniProtKB">
        <authorList>
            <consortium name="RefSeq"/>
        </authorList>
    </citation>
    <scope>IDENTIFICATION</scope>
    <source>
        <tissue evidence="2">Testes</tissue>
    </source>
</reference>
<dbReference type="GeneID" id="102809793"/>
<gene>
    <name evidence="2" type="primary">LOC102809793</name>
</gene>
<dbReference type="Proteomes" id="UP000694865">
    <property type="component" value="Unplaced"/>
</dbReference>
<feature type="non-terminal residue" evidence="2">
    <location>
        <position position="1"/>
    </location>
</feature>
<dbReference type="InterPro" id="IPR023610">
    <property type="entry name" value="PInositol-4/5-P-5/4-kinase"/>
</dbReference>
<evidence type="ECO:0000313" key="2">
    <source>
        <dbReference type="RefSeq" id="XP_006813044.1"/>
    </source>
</evidence>
<dbReference type="Gene3D" id="3.30.800.10">
    <property type="entry name" value="Phosphatidylinositol Phosphate Kinase II Beta"/>
    <property type="match status" value="1"/>
</dbReference>
<keyword evidence="1" id="KW-1185">Reference proteome</keyword>